<dbReference type="EMBL" id="OIVN01000081">
    <property type="protein sequence ID" value="SPC73915.1"/>
    <property type="molecule type" value="Genomic_DNA"/>
</dbReference>
<feature type="transmembrane region" description="Helical" evidence="8">
    <location>
        <begin position="438"/>
        <end position="464"/>
    </location>
</feature>
<evidence type="ECO:0000256" key="7">
    <source>
        <dbReference type="PROSITE-ProRule" id="PRU00023"/>
    </source>
</evidence>
<feature type="transmembrane region" description="Helical" evidence="8">
    <location>
        <begin position="509"/>
        <end position="535"/>
    </location>
</feature>
<evidence type="ECO:0000256" key="6">
    <source>
        <dbReference type="ARBA" id="ARBA00023136"/>
    </source>
</evidence>
<reference evidence="10" key="1">
    <citation type="submission" date="2018-02" db="EMBL/GenBank/DDBJ databases">
        <authorList>
            <person name="Cohen D.B."/>
            <person name="Kent A.D."/>
        </authorList>
    </citation>
    <scope>NUCLEOTIDE SEQUENCE</scope>
</reference>
<evidence type="ECO:0000256" key="4">
    <source>
        <dbReference type="ARBA" id="ARBA00022989"/>
    </source>
</evidence>
<feature type="domain" description="PGG" evidence="9">
    <location>
        <begin position="388"/>
        <end position="500"/>
    </location>
</feature>
<feature type="repeat" description="ANK" evidence="7">
    <location>
        <begin position="96"/>
        <end position="128"/>
    </location>
</feature>
<dbReference type="InterPro" id="IPR026961">
    <property type="entry name" value="PGG_dom"/>
</dbReference>
<dbReference type="Pfam" id="PF13962">
    <property type="entry name" value="PGG"/>
    <property type="match status" value="1"/>
</dbReference>
<gene>
    <name evidence="10" type="ORF">FSB_LOCUS1797</name>
</gene>
<evidence type="ECO:0000256" key="8">
    <source>
        <dbReference type="SAM" id="Phobius"/>
    </source>
</evidence>
<dbReference type="Pfam" id="PF12796">
    <property type="entry name" value="Ank_2"/>
    <property type="match status" value="1"/>
</dbReference>
<evidence type="ECO:0000256" key="5">
    <source>
        <dbReference type="ARBA" id="ARBA00023043"/>
    </source>
</evidence>
<keyword evidence="6 8" id="KW-0472">Membrane</keyword>
<accession>A0A2N9EGM3</accession>
<dbReference type="PANTHER" id="PTHR24186">
    <property type="entry name" value="PROTEIN PHOSPHATASE 1 REGULATORY SUBUNIT"/>
    <property type="match status" value="1"/>
</dbReference>
<organism evidence="10">
    <name type="scientific">Fagus sylvatica</name>
    <name type="common">Beechnut</name>
    <dbReference type="NCBI Taxonomy" id="28930"/>
    <lineage>
        <taxon>Eukaryota</taxon>
        <taxon>Viridiplantae</taxon>
        <taxon>Streptophyta</taxon>
        <taxon>Embryophyta</taxon>
        <taxon>Tracheophyta</taxon>
        <taxon>Spermatophyta</taxon>
        <taxon>Magnoliopsida</taxon>
        <taxon>eudicotyledons</taxon>
        <taxon>Gunneridae</taxon>
        <taxon>Pentapetalae</taxon>
        <taxon>rosids</taxon>
        <taxon>fabids</taxon>
        <taxon>Fagales</taxon>
        <taxon>Fagaceae</taxon>
        <taxon>Fagus</taxon>
    </lineage>
</organism>
<dbReference type="PROSITE" id="PS50088">
    <property type="entry name" value="ANK_REPEAT"/>
    <property type="match status" value="1"/>
</dbReference>
<dbReference type="InterPro" id="IPR036770">
    <property type="entry name" value="Ankyrin_rpt-contain_sf"/>
</dbReference>
<keyword evidence="3" id="KW-0677">Repeat</keyword>
<dbReference type="InterPro" id="IPR002110">
    <property type="entry name" value="Ankyrin_rpt"/>
</dbReference>
<name>A0A2N9EGM3_FAGSY</name>
<sequence>MASSTSLEADQASGQLAPIDSNIGMNPEYYNAAEKGEIEIFKNIGKALNLILTPNRNTVLHVYLTALTKESESSPTNFVNEILEMCSSLLWQANTKGETPLHIASRYGHASMVKVLIEHAESLQKDLESGVNTTVKEMLEMPNKEKDTALHEAARNNHLAVSCTSPAHGGPLGRTTLHAAVIWKDKEGVAKFALNVEDESVAHANAHVDVEALAYMQDVKGRTALHIAAYQKYAWIMKGILSSCPDCCELVDDSGWNALHVVVNSSRYDLDNDALRVILDRSSFNHLLNEKDVDGSTPLHHHSKSLRYLEDLMCHDRVDKMAFNKENLDAYGIALTNSELSDQKFRLIQREIGISIHYALFRRFFRDDIIKRKNQEYDLSRSGFVSMMQKASNVYLVVDGLIATVTFAAGMTVPGGFIGIEGSHQGSAVLTRNTAFRAFVITDTIAMVQSCSAAFISLFMPLLFHEENPEDFSYLLASMAFCLTISAMGATVLAFVTGTYSILMHSLDLAIAACVIGLCFFIPALSISIGCSHYFRRMWKMVKDWLF</sequence>
<keyword evidence="2 8" id="KW-0812">Transmembrane</keyword>
<dbReference type="SMART" id="SM00248">
    <property type="entry name" value="ANK"/>
    <property type="match status" value="4"/>
</dbReference>
<dbReference type="PROSITE" id="PS50297">
    <property type="entry name" value="ANK_REP_REGION"/>
    <property type="match status" value="1"/>
</dbReference>
<evidence type="ECO:0000259" key="9">
    <source>
        <dbReference type="Pfam" id="PF13962"/>
    </source>
</evidence>
<keyword evidence="4 8" id="KW-1133">Transmembrane helix</keyword>
<dbReference type="AlphaFoldDB" id="A0A2N9EGM3"/>
<evidence type="ECO:0000313" key="10">
    <source>
        <dbReference type="EMBL" id="SPC73915.1"/>
    </source>
</evidence>
<proteinExistence type="predicted"/>
<keyword evidence="5 7" id="KW-0040">ANK repeat</keyword>
<feature type="transmembrane region" description="Helical" evidence="8">
    <location>
        <begin position="394"/>
        <end position="418"/>
    </location>
</feature>
<evidence type="ECO:0000256" key="1">
    <source>
        <dbReference type="ARBA" id="ARBA00004141"/>
    </source>
</evidence>
<dbReference type="GO" id="GO:0005886">
    <property type="term" value="C:plasma membrane"/>
    <property type="evidence" value="ECO:0007669"/>
    <property type="project" value="TreeGrafter"/>
</dbReference>
<dbReference type="Gene3D" id="1.25.40.20">
    <property type="entry name" value="Ankyrin repeat-containing domain"/>
    <property type="match status" value="2"/>
</dbReference>
<dbReference type="SUPFAM" id="SSF48403">
    <property type="entry name" value="Ankyrin repeat"/>
    <property type="match status" value="1"/>
</dbReference>
<feature type="transmembrane region" description="Helical" evidence="8">
    <location>
        <begin position="476"/>
        <end position="503"/>
    </location>
</feature>
<evidence type="ECO:0000256" key="2">
    <source>
        <dbReference type="ARBA" id="ARBA00022692"/>
    </source>
</evidence>
<dbReference type="PANTHER" id="PTHR24186:SF36">
    <property type="entry name" value="SERINE_THREONINE-PROTEIN PHOSPHATASE 6 REGULATORY ANKYRIN REPEAT SUBUNIT A-LIKE"/>
    <property type="match status" value="1"/>
</dbReference>
<comment type="subcellular location">
    <subcellularLocation>
        <location evidence="1">Membrane</location>
        <topology evidence="1">Multi-pass membrane protein</topology>
    </subcellularLocation>
</comment>
<evidence type="ECO:0000256" key="3">
    <source>
        <dbReference type="ARBA" id="ARBA00022737"/>
    </source>
</evidence>
<protein>
    <recommendedName>
        <fullName evidence="9">PGG domain-containing protein</fullName>
    </recommendedName>
</protein>